<dbReference type="PANTHER" id="PTHR48043">
    <property type="entry name" value="EG:EG0003.4 PROTEIN-RELATED"/>
    <property type="match status" value="1"/>
</dbReference>
<name>A0A8S4QIE3_9NEOP</name>
<evidence type="ECO:0000256" key="3">
    <source>
        <dbReference type="ARBA" id="ARBA00022679"/>
    </source>
</evidence>
<dbReference type="Proteomes" id="UP000838756">
    <property type="component" value="Unassembled WGS sequence"/>
</dbReference>
<feature type="non-terminal residue" evidence="4">
    <location>
        <position position="273"/>
    </location>
</feature>
<evidence type="ECO:0000313" key="4">
    <source>
        <dbReference type="EMBL" id="CAH2210272.1"/>
    </source>
</evidence>
<gene>
    <name evidence="4" type="primary">jg27349</name>
    <name evidence="4" type="ORF">PAEG_LOCUS2182</name>
</gene>
<accession>A0A8S4QIE3</accession>
<dbReference type="OrthoDB" id="5835829at2759"/>
<dbReference type="GO" id="GO:0008194">
    <property type="term" value="F:UDP-glycosyltransferase activity"/>
    <property type="evidence" value="ECO:0007669"/>
    <property type="project" value="InterPro"/>
</dbReference>
<proteinExistence type="inferred from homology"/>
<keyword evidence="3" id="KW-0808">Transferase</keyword>
<dbReference type="InterPro" id="IPR050271">
    <property type="entry name" value="UDP-glycosyltransferase"/>
</dbReference>
<dbReference type="Pfam" id="PF00201">
    <property type="entry name" value="UDPGT"/>
    <property type="match status" value="1"/>
</dbReference>
<dbReference type="InterPro" id="IPR002213">
    <property type="entry name" value="UDP_glucos_trans"/>
</dbReference>
<evidence type="ECO:0000256" key="2">
    <source>
        <dbReference type="ARBA" id="ARBA00022676"/>
    </source>
</evidence>
<protein>
    <submittedName>
        <fullName evidence="4">Jg27349 protein</fullName>
    </submittedName>
</protein>
<comment type="similarity">
    <text evidence="1">Belongs to the UDP-glycosyltransferase family.</text>
</comment>
<evidence type="ECO:0000313" key="5">
    <source>
        <dbReference type="Proteomes" id="UP000838756"/>
    </source>
</evidence>
<evidence type="ECO:0000256" key="1">
    <source>
        <dbReference type="ARBA" id="ARBA00009995"/>
    </source>
</evidence>
<comment type="caution">
    <text evidence="4">The sequence shown here is derived from an EMBL/GenBank/DDBJ whole genome shotgun (WGS) entry which is preliminary data.</text>
</comment>
<sequence>MSTVSQNAAALNILAIVSVPLKSHYMAFRILFRELAIRGHTVTVVNNYPDLNPHPNLKFVNISIPIRTASIPAMSEFELTLHASLHKLLIFLKHFNKGVQRVEALCDNLFSNRKMKQFRANGEKFDVIFVEQFISDCGLVYAATFYDSPIIGITSHTLLPWAYPRLGIPFDFSSDPFFFTDAGTNPSLFKKVQTFILNFYMATLGQFLIQKSVYKVFDKYVPNNMIDIESIAKGKMKMLFVYQHHSVTGSRLTAPCLLEIAGIHIQKLKPLPN</sequence>
<organism evidence="4 5">
    <name type="scientific">Pararge aegeria aegeria</name>
    <dbReference type="NCBI Taxonomy" id="348720"/>
    <lineage>
        <taxon>Eukaryota</taxon>
        <taxon>Metazoa</taxon>
        <taxon>Ecdysozoa</taxon>
        <taxon>Arthropoda</taxon>
        <taxon>Hexapoda</taxon>
        <taxon>Insecta</taxon>
        <taxon>Pterygota</taxon>
        <taxon>Neoptera</taxon>
        <taxon>Endopterygota</taxon>
        <taxon>Lepidoptera</taxon>
        <taxon>Glossata</taxon>
        <taxon>Ditrysia</taxon>
        <taxon>Papilionoidea</taxon>
        <taxon>Nymphalidae</taxon>
        <taxon>Satyrinae</taxon>
        <taxon>Satyrini</taxon>
        <taxon>Parargina</taxon>
        <taxon>Pararge</taxon>
    </lineage>
</organism>
<keyword evidence="2" id="KW-0328">Glycosyltransferase</keyword>
<dbReference type="AlphaFoldDB" id="A0A8S4QIE3"/>
<dbReference type="EMBL" id="CAKXAJ010007110">
    <property type="protein sequence ID" value="CAH2210272.1"/>
    <property type="molecule type" value="Genomic_DNA"/>
</dbReference>
<keyword evidence="5" id="KW-1185">Reference proteome</keyword>
<dbReference type="SUPFAM" id="SSF53756">
    <property type="entry name" value="UDP-Glycosyltransferase/glycogen phosphorylase"/>
    <property type="match status" value="1"/>
</dbReference>
<reference evidence="4" key="1">
    <citation type="submission" date="2022-03" db="EMBL/GenBank/DDBJ databases">
        <authorList>
            <person name="Lindestad O."/>
        </authorList>
    </citation>
    <scope>NUCLEOTIDE SEQUENCE</scope>
</reference>
<dbReference type="PANTHER" id="PTHR48043:SF145">
    <property type="entry name" value="FI06409P-RELATED"/>
    <property type="match status" value="1"/>
</dbReference>